<gene>
    <name evidence="7" type="ORF">GCM10009681_14740</name>
</gene>
<comment type="subcellular location">
    <subcellularLocation>
        <location evidence="1">Cell membrane</location>
        <topology evidence="1">Multi-pass membrane protein</topology>
    </subcellularLocation>
</comment>
<dbReference type="Pfam" id="PF13829">
    <property type="entry name" value="DUF4191"/>
    <property type="match status" value="1"/>
</dbReference>
<evidence type="ECO:0000256" key="4">
    <source>
        <dbReference type="ARBA" id="ARBA00023136"/>
    </source>
</evidence>
<dbReference type="Proteomes" id="UP001500655">
    <property type="component" value="Unassembled WGS sequence"/>
</dbReference>
<sequence>MATRLPAMAKAQEQEKVGFRTRLKQIGMVFSFTAKRDRLFVPLVLLAVLVPVAFVVVAVVLGWGLLWIPVGIMLALLAVLIVLNLRSNKAMMAEAEKQPGAAAQIVETMRGDWRVTPAVSSTTQFDMVHLIIGRPGIILLGEGQPQRVRALIGQERKRLSKVIGSADLRDFMLGNGEGEVPLAKLRSTLTRLPRTLSGKEVNALDKRLKALTAARPQLPKGAIPKNMRPPKGAFRSMRGR</sequence>
<keyword evidence="2 6" id="KW-0812">Transmembrane</keyword>
<dbReference type="SUPFAM" id="SSF90123">
    <property type="entry name" value="ABC transporter transmembrane region"/>
    <property type="match status" value="1"/>
</dbReference>
<evidence type="ECO:0000313" key="7">
    <source>
        <dbReference type="EMBL" id="GAA1744858.1"/>
    </source>
</evidence>
<proteinExistence type="predicted"/>
<protein>
    <submittedName>
        <fullName evidence="7">DUF4191 domain-containing protein</fullName>
    </submittedName>
</protein>
<keyword evidence="8" id="KW-1185">Reference proteome</keyword>
<keyword evidence="4 6" id="KW-0472">Membrane</keyword>
<keyword evidence="3 6" id="KW-1133">Transmembrane helix</keyword>
<evidence type="ECO:0000256" key="1">
    <source>
        <dbReference type="ARBA" id="ARBA00004651"/>
    </source>
</evidence>
<dbReference type="EMBL" id="BAAALS010000005">
    <property type="protein sequence ID" value="GAA1744858.1"/>
    <property type="molecule type" value="Genomic_DNA"/>
</dbReference>
<feature type="region of interest" description="Disordered" evidence="5">
    <location>
        <begin position="219"/>
        <end position="240"/>
    </location>
</feature>
<evidence type="ECO:0000256" key="5">
    <source>
        <dbReference type="SAM" id="MobiDB-lite"/>
    </source>
</evidence>
<reference evidence="8" key="1">
    <citation type="journal article" date="2019" name="Int. J. Syst. Evol. Microbiol.">
        <title>The Global Catalogue of Microorganisms (GCM) 10K type strain sequencing project: providing services to taxonomists for standard genome sequencing and annotation.</title>
        <authorList>
            <consortium name="The Broad Institute Genomics Platform"/>
            <consortium name="The Broad Institute Genome Sequencing Center for Infectious Disease"/>
            <person name="Wu L."/>
            <person name="Ma J."/>
        </authorList>
    </citation>
    <scope>NUCLEOTIDE SEQUENCE [LARGE SCALE GENOMIC DNA]</scope>
    <source>
        <strain evidence="8">JCM 13249</strain>
    </source>
</reference>
<comment type="caution">
    <text evidence="7">The sequence shown here is derived from an EMBL/GenBank/DDBJ whole genome shotgun (WGS) entry which is preliminary data.</text>
</comment>
<organism evidence="7 8">
    <name type="scientific">Luedemannella helvata</name>
    <dbReference type="NCBI Taxonomy" id="349315"/>
    <lineage>
        <taxon>Bacteria</taxon>
        <taxon>Bacillati</taxon>
        <taxon>Actinomycetota</taxon>
        <taxon>Actinomycetes</taxon>
        <taxon>Micromonosporales</taxon>
        <taxon>Micromonosporaceae</taxon>
        <taxon>Luedemannella</taxon>
    </lineage>
</organism>
<feature type="transmembrane region" description="Helical" evidence="6">
    <location>
        <begin position="66"/>
        <end position="85"/>
    </location>
</feature>
<evidence type="ECO:0000256" key="3">
    <source>
        <dbReference type="ARBA" id="ARBA00022989"/>
    </source>
</evidence>
<evidence type="ECO:0000256" key="2">
    <source>
        <dbReference type="ARBA" id="ARBA00022692"/>
    </source>
</evidence>
<dbReference type="InterPro" id="IPR025445">
    <property type="entry name" value="DUF4191"/>
</dbReference>
<evidence type="ECO:0000256" key="6">
    <source>
        <dbReference type="SAM" id="Phobius"/>
    </source>
</evidence>
<feature type="transmembrane region" description="Helical" evidence="6">
    <location>
        <begin position="39"/>
        <end position="60"/>
    </location>
</feature>
<name>A0ABP4W3R7_9ACTN</name>
<evidence type="ECO:0000313" key="8">
    <source>
        <dbReference type="Proteomes" id="UP001500655"/>
    </source>
</evidence>
<dbReference type="InterPro" id="IPR036640">
    <property type="entry name" value="ABC1_TM_sf"/>
</dbReference>
<accession>A0ABP4W3R7</accession>